<proteinExistence type="predicted"/>
<gene>
    <name evidence="2" type="ORF">R1sor_004714</name>
</gene>
<sequence>MVENQRNTRRWREYNRLAQREDEYLRKMDNEAMLRNDPASHMNFSSVDYDIVTLGYRTGHGGDKLKYTDLMTKWRESMRALRIQSKRSGCRMYDVLTWKPTKPCALLVPKPERPVTPTPDNGRLSSPKKPEVARPRNMLHSLDKVEDVPVKDTNDNRTNW</sequence>
<evidence type="ECO:0000313" key="2">
    <source>
        <dbReference type="EMBL" id="KAL3691063.1"/>
    </source>
</evidence>
<organism evidence="2 3">
    <name type="scientific">Riccia sorocarpa</name>
    <dbReference type="NCBI Taxonomy" id="122646"/>
    <lineage>
        <taxon>Eukaryota</taxon>
        <taxon>Viridiplantae</taxon>
        <taxon>Streptophyta</taxon>
        <taxon>Embryophyta</taxon>
        <taxon>Marchantiophyta</taxon>
        <taxon>Marchantiopsida</taxon>
        <taxon>Marchantiidae</taxon>
        <taxon>Marchantiales</taxon>
        <taxon>Ricciaceae</taxon>
        <taxon>Riccia</taxon>
    </lineage>
</organism>
<protein>
    <submittedName>
        <fullName evidence="2">Uncharacterized protein</fullName>
    </submittedName>
</protein>
<comment type="caution">
    <text evidence="2">The sequence shown here is derived from an EMBL/GenBank/DDBJ whole genome shotgun (WGS) entry which is preliminary data.</text>
</comment>
<feature type="compositionally biased region" description="Basic and acidic residues" evidence="1">
    <location>
        <begin position="141"/>
        <end position="160"/>
    </location>
</feature>
<evidence type="ECO:0000313" key="3">
    <source>
        <dbReference type="Proteomes" id="UP001633002"/>
    </source>
</evidence>
<keyword evidence="3" id="KW-1185">Reference proteome</keyword>
<feature type="region of interest" description="Disordered" evidence="1">
    <location>
        <begin position="109"/>
        <end position="160"/>
    </location>
</feature>
<dbReference type="EMBL" id="JBJQOH010000003">
    <property type="protein sequence ID" value="KAL3691063.1"/>
    <property type="molecule type" value="Genomic_DNA"/>
</dbReference>
<reference evidence="2 3" key="1">
    <citation type="submission" date="2024-09" db="EMBL/GenBank/DDBJ databases">
        <title>Chromosome-scale assembly of Riccia sorocarpa.</title>
        <authorList>
            <person name="Paukszto L."/>
        </authorList>
    </citation>
    <scope>NUCLEOTIDE SEQUENCE [LARGE SCALE GENOMIC DNA]</scope>
    <source>
        <strain evidence="2">LP-2024</strain>
        <tissue evidence="2">Aerial parts of the thallus</tissue>
    </source>
</reference>
<accession>A0ABD3HI31</accession>
<dbReference type="Proteomes" id="UP001633002">
    <property type="component" value="Unassembled WGS sequence"/>
</dbReference>
<dbReference type="AlphaFoldDB" id="A0ABD3HI31"/>
<name>A0ABD3HI31_9MARC</name>
<evidence type="ECO:0000256" key="1">
    <source>
        <dbReference type="SAM" id="MobiDB-lite"/>
    </source>
</evidence>